<name>A0A6G1TZN0_9BACT</name>
<evidence type="ECO:0000313" key="1">
    <source>
        <dbReference type="EMBL" id="MQN80240.1"/>
    </source>
</evidence>
<dbReference type="AlphaFoldDB" id="A0A6G1TZN0"/>
<accession>A0A6G1TZN0</accession>
<organism evidence="1 2">
    <name type="scientific">Segatella copri</name>
    <dbReference type="NCBI Taxonomy" id="165179"/>
    <lineage>
        <taxon>Bacteria</taxon>
        <taxon>Pseudomonadati</taxon>
        <taxon>Bacteroidota</taxon>
        <taxon>Bacteroidia</taxon>
        <taxon>Bacteroidales</taxon>
        <taxon>Prevotellaceae</taxon>
        <taxon>Segatella</taxon>
    </lineage>
</organism>
<sequence>MDFLKELLGRCVGKSALVQKNLEKASVSNSMGKIEVVDLGLPSGVLWATENLGISSVYPLGKYFAWGETECKTSYGWDSYTLCKGTYNTLSKYCLDSKYGIVDGLFELDGKDDIATLTLGKEWHIPSKKNMEELLSYCSWKVEAQNGIYGWRVTGPNGKSIYLPAAGSASGNRVAGIGEFGRYWTSTLHEEGNCSAYNLRFNQSTYELVDDTRFYGRIIRPVKIVDLL</sequence>
<evidence type="ECO:0008006" key="3">
    <source>
        <dbReference type="Google" id="ProtNLM"/>
    </source>
</evidence>
<dbReference type="OrthoDB" id="1048052at2"/>
<proteinExistence type="predicted"/>
<dbReference type="RefSeq" id="WP_153122533.1">
    <property type="nucleotide sequence ID" value="NZ_VZCB01000043.1"/>
</dbReference>
<protein>
    <recommendedName>
        <fullName evidence="3">Fibrobacter succinogenes major paralogous domain-containing protein</fullName>
    </recommendedName>
</protein>
<dbReference type="Proteomes" id="UP000480425">
    <property type="component" value="Unassembled WGS sequence"/>
</dbReference>
<comment type="caution">
    <text evidence="1">The sequence shown here is derived from an EMBL/GenBank/DDBJ whole genome shotgun (WGS) entry which is preliminary data.</text>
</comment>
<evidence type="ECO:0000313" key="2">
    <source>
        <dbReference type="Proteomes" id="UP000480425"/>
    </source>
</evidence>
<reference evidence="1 2" key="1">
    <citation type="submission" date="2019-09" db="EMBL/GenBank/DDBJ databases">
        <title>Distinct polysaccharide growth profiles of human intestinal Prevotella copri isolates.</title>
        <authorList>
            <person name="Fehlner-Peach H."/>
            <person name="Magnabosco C."/>
            <person name="Raghavan V."/>
            <person name="Scher J.U."/>
            <person name="Tett A."/>
            <person name="Cox L.M."/>
            <person name="Gottsegen C."/>
            <person name="Watters A."/>
            <person name="Wiltshire- Gordon J.D."/>
            <person name="Segata N."/>
            <person name="Bonneau R."/>
            <person name="Littman D.R."/>
        </authorList>
    </citation>
    <scope>NUCLEOTIDE SEQUENCE [LARGE SCALE GENOMIC DNA]</scope>
    <source>
        <strain evidence="2">iA622</strain>
    </source>
</reference>
<dbReference type="EMBL" id="VZCB01000043">
    <property type="protein sequence ID" value="MQN80240.1"/>
    <property type="molecule type" value="Genomic_DNA"/>
</dbReference>
<gene>
    <name evidence="1" type="ORF">F7D73_04610</name>
</gene>